<evidence type="ECO:0000313" key="3">
    <source>
        <dbReference type="Proteomes" id="UP000054538"/>
    </source>
</evidence>
<protein>
    <submittedName>
        <fullName evidence="2">Uncharacterized protein</fullName>
    </submittedName>
</protein>
<evidence type="ECO:0000256" key="1">
    <source>
        <dbReference type="SAM" id="Phobius"/>
    </source>
</evidence>
<dbReference type="STRING" id="930991.A0A0D0E1G2"/>
<name>A0A0D0E1G2_9AGAM</name>
<keyword evidence="1" id="KW-1133">Transmembrane helix</keyword>
<evidence type="ECO:0000313" key="2">
    <source>
        <dbReference type="EMBL" id="KIK97646.1"/>
    </source>
</evidence>
<accession>A0A0D0E1G2</accession>
<feature type="transmembrane region" description="Helical" evidence="1">
    <location>
        <begin position="58"/>
        <end position="78"/>
    </location>
</feature>
<dbReference type="AlphaFoldDB" id="A0A0D0E1G2"/>
<sequence length="85" mass="9132">MVWVTSDAPIELASFSLDFHDTVGALLAGTLSDITVKQWQQKHQEVWVPEDRLRKMGIGALVLCPLSIAGSGLLAAFVDEPVGLA</sequence>
<organism evidence="2 3">
    <name type="scientific">Paxillus rubicundulus Ve08.2h10</name>
    <dbReference type="NCBI Taxonomy" id="930991"/>
    <lineage>
        <taxon>Eukaryota</taxon>
        <taxon>Fungi</taxon>
        <taxon>Dikarya</taxon>
        <taxon>Basidiomycota</taxon>
        <taxon>Agaricomycotina</taxon>
        <taxon>Agaricomycetes</taxon>
        <taxon>Agaricomycetidae</taxon>
        <taxon>Boletales</taxon>
        <taxon>Paxilineae</taxon>
        <taxon>Paxillaceae</taxon>
        <taxon>Paxillus</taxon>
    </lineage>
</organism>
<dbReference type="HOGENOM" id="CLU_2513284_0_0_1"/>
<reference evidence="3" key="2">
    <citation type="submission" date="2015-01" db="EMBL/GenBank/DDBJ databases">
        <title>Evolutionary Origins and Diversification of the Mycorrhizal Mutualists.</title>
        <authorList>
            <consortium name="DOE Joint Genome Institute"/>
            <consortium name="Mycorrhizal Genomics Consortium"/>
            <person name="Kohler A."/>
            <person name="Kuo A."/>
            <person name="Nagy L.G."/>
            <person name="Floudas D."/>
            <person name="Copeland A."/>
            <person name="Barry K.W."/>
            <person name="Cichocki N."/>
            <person name="Veneault-Fourrey C."/>
            <person name="LaButti K."/>
            <person name="Lindquist E.A."/>
            <person name="Lipzen A."/>
            <person name="Lundell T."/>
            <person name="Morin E."/>
            <person name="Murat C."/>
            <person name="Riley R."/>
            <person name="Ohm R."/>
            <person name="Sun H."/>
            <person name="Tunlid A."/>
            <person name="Henrissat B."/>
            <person name="Grigoriev I.V."/>
            <person name="Hibbett D.S."/>
            <person name="Martin F."/>
        </authorList>
    </citation>
    <scope>NUCLEOTIDE SEQUENCE [LARGE SCALE GENOMIC DNA]</scope>
    <source>
        <strain evidence="3">Ve08.2h10</strain>
    </source>
</reference>
<proteinExistence type="predicted"/>
<keyword evidence="1" id="KW-0472">Membrane</keyword>
<dbReference type="InParanoid" id="A0A0D0E1G2"/>
<reference evidence="2 3" key="1">
    <citation type="submission" date="2014-04" db="EMBL/GenBank/DDBJ databases">
        <authorList>
            <consortium name="DOE Joint Genome Institute"/>
            <person name="Kuo A."/>
            <person name="Kohler A."/>
            <person name="Jargeat P."/>
            <person name="Nagy L.G."/>
            <person name="Floudas D."/>
            <person name="Copeland A."/>
            <person name="Barry K.W."/>
            <person name="Cichocki N."/>
            <person name="Veneault-Fourrey C."/>
            <person name="LaButti K."/>
            <person name="Lindquist E.A."/>
            <person name="Lipzen A."/>
            <person name="Lundell T."/>
            <person name="Morin E."/>
            <person name="Murat C."/>
            <person name="Sun H."/>
            <person name="Tunlid A."/>
            <person name="Henrissat B."/>
            <person name="Grigoriev I.V."/>
            <person name="Hibbett D.S."/>
            <person name="Martin F."/>
            <person name="Nordberg H.P."/>
            <person name="Cantor M.N."/>
            <person name="Hua S.X."/>
        </authorList>
    </citation>
    <scope>NUCLEOTIDE SEQUENCE [LARGE SCALE GENOMIC DNA]</scope>
    <source>
        <strain evidence="2 3">Ve08.2h10</strain>
    </source>
</reference>
<keyword evidence="3" id="KW-1185">Reference proteome</keyword>
<gene>
    <name evidence="2" type="ORF">PAXRUDRAFT_824755</name>
</gene>
<dbReference type="OrthoDB" id="3066029at2759"/>
<dbReference type="EMBL" id="KN824927">
    <property type="protein sequence ID" value="KIK97646.1"/>
    <property type="molecule type" value="Genomic_DNA"/>
</dbReference>
<dbReference type="Proteomes" id="UP000054538">
    <property type="component" value="Unassembled WGS sequence"/>
</dbReference>
<keyword evidence="1" id="KW-0812">Transmembrane</keyword>